<dbReference type="PANTHER" id="PTHR10658:SF81">
    <property type="entry name" value="PROTEIN RETINAL DEGENERATION B"/>
    <property type="match status" value="1"/>
</dbReference>
<dbReference type="Pfam" id="PF02121">
    <property type="entry name" value="IP_trans"/>
    <property type="match status" value="1"/>
</dbReference>
<reference evidence="2 3" key="1">
    <citation type="submission" date="2018-10" db="EMBL/GenBank/DDBJ databases">
        <authorList>
            <consortium name="Pathogen Informatics"/>
        </authorList>
    </citation>
    <scope>NUCLEOTIDE SEQUENCE [LARGE SCALE GENOMIC DNA]</scope>
</reference>
<dbReference type="InterPro" id="IPR023393">
    <property type="entry name" value="START-like_dom_sf"/>
</dbReference>
<evidence type="ECO:0000313" key="3">
    <source>
        <dbReference type="Proteomes" id="UP000267029"/>
    </source>
</evidence>
<dbReference type="GO" id="GO:0035091">
    <property type="term" value="F:phosphatidylinositol binding"/>
    <property type="evidence" value="ECO:0007669"/>
    <property type="project" value="TreeGrafter"/>
</dbReference>
<sequence>MIFKYFFKKKSREESTGRESGVEILKNEPYTDGPGGNGQYTFKIYHVGSHLPGWLRSIIPDSALRVEEEAWNAYPYTKTRYKVPFVEKFSLEIETKYLDDGGDTENVFEMSPSELSARIVDFIDIVTDPAPPSKPTEDPSTYVSQVTGRGPLPANWRTEFKKAMLTGEKYACQGTKPDKTGSTVNEPLPKRIMCSYKVCRVEFRYWGMQSRIENFIQDIGKSCSDDK</sequence>
<dbReference type="Proteomes" id="UP000267029">
    <property type="component" value="Unassembled WGS sequence"/>
</dbReference>
<dbReference type="InterPro" id="IPR001666">
    <property type="entry name" value="PI_transfer"/>
</dbReference>
<gene>
    <name evidence="2" type="ORF">MCOS_LOCUS10365</name>
</gene>
<protein>
    <recommendedName>
        <fullName evidence="1">Phosphatidylinositol transfer protein N-terminal domain-containing protein</fullName>
    </recommendedName>
</protein>
<dbReference type="GO" id="GO:0031210">
    <property type="term" value="F:phosphatidylcholine binding"/>
    <property type="evidence" value="ECO:0007669"/>
    <property type="project" value="TreeGrafter"/>
</dbReference>
<dbReference type="Gene3D" id="3.30.530.20">
    <property type="match status" value="1"/>
</dbReference>
<dbReference type="EMBL" id="UXSR01006226">
    <property type="protein sequence ID" value="VDD84362.1"/>
    <property type="molecule type" value="Genomic_DNA"/>
</dbReference>
<dbReference type="PANTHER" id="PTHR10658">
    <property type="entry name" value="PHOSPHATIDYLINOSITOL TRANSFER PROTEIN"/>
    <property type="match status" value="1"/>
</dbReference>
<dbReference type="AlphaFoldDB" id="A0A0R3UR59"/>
<dbReference type="PRINTS" id="PR00391">
    <property type="entry name" value="PITRANSFER"/>
</dbReference>
<dbReference type="OrthoDB" id="167576at2759"/>
<evidence type="ECO:0000259" key="1">
    <source>
        <dbReference type="Pfam" id="PF02121"/>
    </source>
</evidence>
<dbReference type="GO" id="GO:0008526">
    <property type="term" value="F:phosphatidylinositol transfer activity"/>
    <property type="evidence" value="ECO:0007669"/>
    <property type="project" value="TreeGrafter"/>
</dbReference>
<evidence type="ECO:0000313" key="2">
    <source>
        <dbReference type="EMBL" id="VDD84362.1"/>
    </source>
</evidence>
<dbReference type="SUPFAM" id="SSF55961">
    <property type="entry name" value="Bet v1-like"/>
    <property type="match status" value="1"/>
</dbReference>
<dbReference type="STRING" id="53468.A0A0R3UR59"/>
<proteinExistence type="predicted"/>
<keyword evidence="3" id="KW-1185">Reference proteome</keyword>
<dbReference type="GO" id="GO:0005737">
    <property type="term" value="C:cytoplasm"/>
    <property type="evidence" value="ECO:0007669"/>
    <property type="project" value="TreeGrafter"/>
</dbReference>
<organism evidence="2 3">
    <name type="scientific">Mesocestoides corti</name>
    <name type="common">Flatworm</name>
    <dbReference type="NCBI Taxonomy" id="53468"/>
    <lineage>
        <taxon>Eukaryota</taxon>
        <taxon>Metazoa</taxon>
        <taxon>Spiralia</taxon>
        <taxon>Lophotrochozoa</taxon>
        <taxon>Platyhelminthes</taxon>
        <taxon>Cestoda</taxon>
        <taxon>Eucestoda</taxon>
        <taxon>Cyclophyllidea</taxon>
        <taxon>Mesocestoididae</taxon>
        <taxon>Mesocestoides</taxon>
    </lineage>
</organism>
<dbReference type="InterPro" id="IPR055261">
    <property type="entry name" value="PI_transfer_N"/>
</dbReference>
<dbReference type="GO" id="GO:0008525">
    <property type="term" value="F:phosphatidylcholine transporter activity"/>
    <property type="evidence" value="ECO:0007669"/>
    <property type="project" value="TreeGrafter"/>
</dbReference>
<accession>A0A0R3UR59</accession>
<name>A0A0R3UR59_MESCO</name>
<feature type="domain" description="Phosphatidylinositol transfer protein N-terminal" evidence="1">
    <location>
        <begin position="5"/>
        <end position="218"/>
    </location>
</feature>